<dbReference type="InterPro" id="IPR036259">
    <property type="entry name" value="MFS_trans_sf"/>
</dbReference>
<comment type="caution">
    <text evidence="5">The sequence shown here is derived from an EMBL/GenBank/DDBJ whole genome shotgun (WGS) entry which is preliminary data.</text>
</comment>
<feature type="transmembrane region" description="Helical" evidence="3">
    <location>
        <begin position="259"/>
        <end position="278"/>
    </location>
</feature>
<keyword evidence="6" id="KW-1185">Reference proteome</keyword>
<feature type="transmembrane region" description="Helical" evidence="3">
    <location>
        <begin position="26"/>
        <end position="45"/>
    </location>
</feature>
<feature type="transmembrane region" description="Helical" evidence="3">
    <location>
        <begin position="151"/>
        <end position="171"/>
    </location>
</feature>
<feature type="transmembrane region" description="Helical" evidence="3">
    <location>
        <begin position="373"/>
        <end position="396"/>
    </location>
</feature>
<feature type="transmembrane region" description="Helical" evidence="3">
    <location>
        <begin position="183"/>
        <end position="204"/>
    </location>
</feature>
<keyword evidence="3" id="KW-0812">Transmembrane</keyword>
<proteinExistence type="inferred from homology"/>
<dbReference type="InterPro" id="IPR050327">
    <property type="entry name" value="Proton-linked_MCT"/>
</dbReference>
<sequence>MSDQTVNGTEAMATSRKSEFTQKANFALLGAFLVMFCSVGYINAFGVFQEYYLETMLSDHSASSISWLGTFNIFCLFGGTLISGFLNDKYGPRSLLWAGSAIIIFALFMNSLSTKYYQLFLSQALLLGIGISLIILPALTTVSQYFAAHRGLCLGLIVSGSSLGGVIWPIALHRLLSEIGFGWTLRTIAFIMLPLLTIGCLTIIPPPEQKTRQNVDFSCLKNPVLVLLALGLFFVYLGLFTLFFYVTPWTVSLGLDGNMAFYMVSIVNAASLFGRILPGILADRIGPYNVMVLAVVLSGIVCMCWTTAKSLGGIIVLSLAYGFTSGAVIALQSACAAAVVKPQHYGIAMGAVMSFLSIAGLVGTPINGQILDAFGFLGVSLFSGLALLVGGIIIMLGRCRFESRLWAKA</sequence>
<dbReference type="EMBL" id="JBFCZG010000003">
    <property type="protein sequence ID" value="KAL3424969.1"/>
    <property type="molecule type" value="Genomic_DNA"/>
</dbReference>
<feature type="transmembrane region" description="Helical" evidence="3">
    <location>
        <begin position="347"/>
        <end position="367"/>
    </location>
</feature>
<evidence type="ECO:0000256" key="3">
    <source>
        <dbReference type="SAM" id="Phobius"/>
    </source>
</evidence>
<feature type="transmembrane region" description="Helical" evidence="3">
    <location>
        <begin position="314"/>
        <end position="340"/>
    </location>
</feature>
<dbReference type="Pfam" id="PF07690">
    <property type="entry name" value="MFS_1"/>
    <property type="match status" value="1"/>
</dbReference>
<comment type="subcellular location">
    <subcellularLocation>
        <location evidence="1">Membrane</location>
        <topology evidence="1">Multi-pass membrane protein</topology>
    </subcellularLocation>
</comment>
<evidence type="ECO:0000256" key="2">
    <source>
        <dbReference type="ARBA" id="ARBA00006727"/>
    </source>
</evidence>
<dbReference type="Proteomes" id="UP001629113">
    <property type="component" value="Unassembled WGS sequence"/>
</dbReference>
<organism evidence="5 6">
    <name type="scientific">Phlyctema vagabunda</name>
    <dbReference type="NCBI Taxonomy" id="108571"/>
    <lineage>
        <taxon>Eukaryota</taxon>
        <taxon>Fungi</taxon>
        <taxon>Dikarya</taxon>
        <taxon>Ascomycota</taxon>
        <taxon>Pezizomycotina</taxon>
        <taxon>Leotiomycetes</taxon>
        <taxon>Helotiales</taxon>
        <taxon>Dermateaceae</taxon>
        <taxon>Phlyctema</taxon>
    </lineage>
</organism>
<comment type="similarity">
    <text evidence="2">Belongs to the major facilitator superfamily. Monocarboxylate porter (TC 2.A.1.13) family.</text>
</comment>
<dbReference type="PANTHER" id="PTHR11360">
    <property type="entry name" value="MONOCARBOXYLATE TRANSPORTER"/>
    <property type="match status" value="1"/>
</dbReference>
<dbReference type="PANTHER" id="PTHR11360:SF250">
    <property type="entry name" value="MFS-TYPE TRANSPORTER AFUA_1G00970"/>
    <property type="match status" value="1"/>
</dbReference>
<reference evidence="5 6" key="1">
    <citation type="submission" date="2024-06" db="EMBL/GenBank/DDBJ databases">
        <title>Complete genome of Phlyctema vagabunda strain 19-DSS-EL-015.</title>
        <authorList>
            <person name="Fiorenzani C."/>
        </authorList>
    </citation>
    <scope>NUCLEOTIDE SEQUENCE [LARGE SCALE GENOMIC DNA]</scope>
    <source>
        <strain evidence="5 6">19-DSS-EL-015</strain>
    </source>
</reference>
<feature type="domain" description="Major facilitator superfamily (MFS) profile" evidence="4">
    <location>
        <begin position="23"/>
        <end position="402"/>
    </location>
</feature>
<gene>
    <name evidence="5" type="ORF">PVAG01_04250</name>
</gene>
<keyword evidence="3" id="KW-1133">Transmembrane helix</keyword>
<name>A0ABR4PNS3_9HELO</name>
<dbReference type="CDD" id="cd17352">
    <property type="entry name" value="MFS_MCT_SLC16"/>
    <property type="match status" value="1"/>
</dbReference>
<feature type="transmembrane region" description="Helical" evidence="3">
    <location>
        <begin position="290"/>
        <end position="308"/>
    </location>
</feature>
<accession>A0ABR4PNS3</accession>
<dbReference type="InterPro" id="IPR020846">
    <property type="entry name" value="MFS_dom"/>
</dbReference>
<evidence type="ECO:0000313" key="6">
    <source>
        <dbReference type="Proteomes" id="UP001629113"/>
    </source>
</evidence>
<dbReference type="Gene3D" id="1.20.1250.20">
    <property type="entry name" value="MFS general substrate transporter like domains"/>
    <property type="match status" value="1"/>
</dbReference>
<evidence type="ECO:0000259" key="4">
    <source>
        <dbReference type="PROSITE" id="PS50850"/>
    </source>
</evidence>
<dbReference type="InterPro" id="IPR011701">
    <property type="entry name" value="MFS"/>
</dbReference>
<dbReference type="SUPFAM" id="SSF103473">
    <property type="entry name" value="MFS general substrate transporter"/>
    <property type="match status" value="1"/>
</dbReference>
<feature type="transmembrane region" description="Helical" evidence="3">
    <location>
        <begin position="95"/>
        <end position="113"/>
    </location>
</feature>
<feature type="transmembrane region" description="Helical" evidence="3">
    <location>
        <begin position="119"/>
        <end position="139"/>
    </location>
</feature>
<protein>
    <submittedName>
        <fullName evidence="5">MFS monocarboxylate</fullName>
    </submittedName>
</protein>
<dbReference type="PROSITE" id="PS50850">
    <property type="entry name" value="MFS"/>
    <property type="match status" value="1"/>
</dbReference>
<feature type="transmembrane region" description="Helical" evidence="3">
    <location>
        <begin position="65"/>
        <end position="86"/>
    </location>
</feature>
<feature type="transmembrane region" description="Helical" evidence="3">
    <location>
        <begin position="224"/>
        <end position="247"/>
    </location>
</feature>
<keyword evidence="3" id="KW-0472">Membrane</keyword>
<evidence type="ECO:0000313" key="5">
    <source>
        <dbReference type="EMBL" id="KAL3424969.1"/>
    </source>
</evidence>
<evidence type="ECO:0000256" key="1">
    <source>
        <dbReference type="ARBA" id="ARBA00004141"/>
    </source>
</evidence>